<keyword evidence="5 7" id="KW-0472">Membrane</keyword>
<protein>
    <recommendedName>
        <fullName evidence="10">GPR1/FUN34/YaaH-class plasma membrane protein</fullName>
    </recommendedName>
</protein>
<feature type="transmembrane region" description="Helical" evidence="7">
    <location>
        <begin position="187"/>
        <end position="208"/>
    </location>
</feature>
<feature type="transmembrane region" description="Helical" evidence="7">
    <location>
        <begin position="143"/>
        <end position="167"/>
    </location>
</feature>
<proteinExistence type="inferred from homology"/>
<feature type="region of interest" description="Disordered" evidence="6">
    <location>
        <begin position="1"/>
        <end position="32"/>
    </location>
</feature>
<evidence type="ECO:0000256" key="7">
    <source>
        <dbReference type="SAM" id="Phobius"/>
    </source>
</evidence>
<keyword evidence="4 7" id="KW-1133">Transmembrane helix</keyword>
<dbReference type="AlphaFoldDB" id="A0A8H3GBE7"/>
<name>A0A8H3GBE7_9LECA</name>
<dbReference type="EMBL" id="CAJPDT010000092">
    <property type="protein sequence ID" value="CAF9936628.1"/>
    <property type="molecule type" value="Genomic_DNA"/>
</dbReference>
<evidence type="ECO:0008006" key="10">
    <source>
        <dbReference type="Google" id="ProtNLM"/>
    </source>
</evidence>
<feature type="transmembrane region" description="Helical" evidence="7">
    <location>
        <begin position="85"/>
        <end position="104"/>
    </location>
</feature>
<comment type="similarity">
    <text evidence="2">Belongs to the acetate uptake transporter (AceTr) (TC 2.A.96) family.</text>
</comment>
<gene>
    <name evidence="8" type="ORF">IMSHALPRED_010841</name>
</gene>
<evidence type="ECO:0000256" key="2">
    <source>
        <dbReference type="ARBA" id="ARBA00005587"/>
    </source>
</evidence>
<evidence type="ECO:0000256" key="1">
    <source>
        <dbReference type="ARBA" id="ARBA00004141"/>
    </source>
</evidence>
<comment type="subcellular location">
    <subcellularLocation>
        <location evidence="1">Membrane</location>
        <topology evidence="1">Multi-pass membrane protein</topology>
    </subcellularLocation>
</comment>
<feature type="transmembrane region" description="Helical" evidence="7">
    <location>
        <begin position="215"/>
        <end position="238"/>
    </location>
</feature>
<evidence type="ECO:0000256" key="4">
    <source>
        <dbReference type="ARBA" id="ARBA00022989"/>
    </source>
</evidence>
<evidence type="ECO:0000256" key="3">
    <source>
        <dbReference type="ARBA" id="ARBA00022692"/>
    </source>
</evidence>
<sequence>MAEKDLSTTDPATSQAASASGNSMMNGNGGTPLLDQSIHPDAALKRIQRSGSIAITPELFEKIYLTPQTEVKGDLRKTFGNPTPLALLGLVMALTPFSCDIMGWRGAGGDGAAATGSYYFMGGLLMIIGGTLEWVLGNTFPFLVFNAYGGFWLSFASTLTPSIGAYGHYSTSYSDLDPSAGLSNSTSFATSFAFFLLSMGFLSLMFAICCLRTNICLAVVEWALTIVFSLLAATFWQTANGNAAVAGKCLIAAGAFGFVACAAGWWILFALTFASVDFPIQLPVGDLSHIIKGKAQQEEMKVKAAEHQV</sequence>
<feature type="transmembrane region" description="Helical" evidence="7">
    <location>
        <begin position="250"/>
        <end position="273"/>
    </location>
</feature>
<dbReference type="GO" id="GO:0015123">
    <property type="term" value="F:acetate transmembrane transporter activity"/>
    <property type="evidence" value="ECO:0007669"/>
    <property type="project" value="TreeGrafter"/>
</dbReference>
<keyword evidence="9" id="KW-1185">Reference proteome</keyword>
<reference evidence="8" key="1">
    <citation type="submission" date="2021-03" db="EMBL/GenBank/DDBJ databases">
        <authorList>
            <person name="Tagirdzhanova G."/>
        </authorList>
    </citation>
    <scope>NUCLEOTIDE SEQUENCE</scope>
</reference>
<organism evidence="8 9">
    <name type="scientific">Imshaugia aleurites</name>
    <dbReference type="NCBI Taxonomy" id="172621"/>
    <lineage>
        <taxon>Eukaryota</taxon>
        <taxon>Fungi</taxon>
        <taxon>Dikarya</taxon>
        <taxon>Ascomycota</taxon>
        <taxon>Pezizomycotina</taxon>
        <taxon>Lecanoromycetes</taxon>
        <taxon>OSLEUM clade</taxon>
        <taxon>Lecanoromycetidae</taxon>
        <taxon>Lecanorales</taxon>
        <taxon>Lecanorineae</taxon>
        <taxon>Parmeliaceae</taxon>
        <taxon>Imshaugia</taxon>
    </lineage>
</organism>
<dbReference type="PANTHER" id="PTHR31123:SF4">
    <property type="entry name" value="PROTEIN ALCS"/>
    <property type="match status" value="1"/>
</dbReference>
<dbReference type="Proteomes" id="UP000664534">
    <property type="component" value="Unassembled WGS sequence"/>
</dbReference>
<comment type="caution">
    <text evidence="8">The sequence shown here is derived from an EMBL/GenBank/DDBJ whole genome shotgun (WGS) entry which is preliminary data.</text>
</comment>
<evidence type="ECO:0000313" key="9">
    <source>
        <dbReference type="Proteomes" id="UP000664534"/>
    </source>
</evidence>
<evidence type="ECO:0000256" key="5">
    <source>
        <dbReference type="ARBA" id="ARBA00023136"/>
    </source>
</evidence>
<dbReference type="InterPro" id="IPR051633">
    <property type="entry name" value="AceTr"/>
</dbReference>
<evidence type="ECO:0000256" key="6">
    <source>
        <dbReference type="SAM" id="MobiDB-lite"/>
    </source>
</evidence>
<dbReference type="Pfam" id="PF01184">
    <property type="entry name" value="Gpr1_Fun34_YaaH"/>
    <property type="match status" value="1"/>
</dbReference>
<feature type="compositionally biased region" description="Low complexity" evidence="6">
    <location>
        <begin position="16"/>
        <end position="26"/>
    </location>
</feature>
<dbReference type="OrthoDB" id="3648309at2759"/>
<feature type="transmembrane region" description="Helical" evidence="7">
    <location>
        <begin position="116"/>
        <end position="136"/>
    </location>
</feature>
<accession>A0A8H3GBE7</accession>
<evidence type="ECO:0000313" key="8">
    <source>
        <dbReference type="EMBL" id="CAF9936628.1"/>
    </source>
</evidence>
<dbReference type="PANTHER" id="PTHR31123">
    <property type="entry name" value="ACCUMULATION OF DYADS PROTEIN 2-RELATED"/>
    <property type="match status" value="1"/>
</dbReference>
<dbReference type="InterPro" id="IPR000791">
    <property type="entry name" value="Gpr1/Fun34/SatP-like"/>
</dbReference>
<keyword evidence="3 7" id="KW-0812">Transmembrane</keyword>
<dbReference type="GO" id="GO:0005886">
    <property type="term" value="C:plasma membrane"/>
    <property type="evidence" value="ECO:0007669"/>
    <property type="project" value="TreeGrafter"/>
</dbReference>